<dbReference type="Proteomes" id="UP000013520">
    <property type="component" value="Chromosome"/>
</dbReference>
<dbReference type="NCBIfam" id="TIGR02605">
    <property type="entry name" value="CxxC_CxxC_SSSS"/>
    <property type="match status" value="1"/>
</dbReference>
<keyword evidence="4" id="KW-1185">Reference proteome</keyword>
<protein>
    <submittedName>
        <fullName evidence="3">Putative regulatory protein, FmdB family</fullName>
    </submittedName>
</protein>
<dbReference type="STRING" id="767817.Desgi_3629"/>
<dbReference type="KEGG" id="dgi:Desgi_3629"/>
<dbReference type="RefSeq" id="WP_006520343.1">
    <property type="nucleotide sequence ID" value="NC_021184.1"/>
</dbReference>
<dbReference type="AlphaFoldDB" id="R4KMZ8"/>
<dbReference type="EMBL" id="CP003273">
    <property type="protein sequence ID" value="AGL02952.1"/>
    <property type="molecule type" value="Genomic_DNA"/>
</dbReference>
<name>R4KMZ8_9FIRM</name>
<dbReference type="SMART" id="SM00834">
    <property type="entry name" value="CxxC_CXXC_SSSS"/>
    <property type="match status" value="1"/>
</dbReference>
<evidence type="ECO:0000313" key="3">
    <source>
        <dbReference type="EMBL" id="AGL02952.1"/>
    </source>
</evidence>
<gene>
    <name evidence="3" type="ORF">Desgi_3629</name>
</gene>
<evidence type="ECO:0000259" key="2">
    <source>
        <dbReference type="SMART" id="SM00834"/>
    </source>
</evidence>
<proteinExistence type="predicted"/>
<feature type="region of interest" description="Disordered" evidence="1">
    <location>
        <begin position="55"/>
        <end position="78"/>
    </location>
</feature>
<feature type="compositionally biased region" description="Low complexity" evidence="1">
    <location>
        <begin position="66"/>
        <end position="78"/>
    </location>
</feature>
<dbReference type="HOGENOM" id="CLU_136025_4_0_9"/>
<dbReference type="OrthoDB" id="9813321at2"/>
<evidence type="ECO:0000256" key="1">
    <source>
        <dbReference type="SAM" id="MobiDB-lite"/>
    </source>
</evidence>
<feature type="domain" description="Putative regulatory protein FmdB zinc ribbon" evidence="2">
    <location>
        <begin position="1"/>
        <end position="43"/>
    </location>
</feature>
<organism evidence="3 4">
    <name type="scientific">Desulfoscipio gibsoniae DSM 7213</name>
    <dbReference type="NCBI Taxonomy" id="767817"/>
    <lineage>
        <taxon>Bacteria</taxon>
        <taxon>Bacillati</taxon>
        <taxon>Bacillota</taxon>
        <taxon>Clostridia</taxon>
        <taxon>Eubacteriales</taxon>
        <taxon>Desulfallaceae</taxon>
        <taxon>Desulfoscipio</taxon>
    </lineage>
</organism>
<dbReference type="eggNOG" id="COG2331">
    <property type="taxonomic scope" value="Bacteria"/>
</dbReference>
<dbReference type="InterPro" id="IPR013429">
    <property type="entry name" value="Regulatory_FmdB_Zinc_ribbon"/>
</dbReference>
<accession>R4KMZ8</accession>
<sequence>MPIYEFRCHKCGHRFEKLCTMGENGANMQCPACSAQAPQRVMSGFCKKGSNDPFTGGSSGGGGGCSTCSSSNCSTCGH</sequence>
<dbReference type="Pfam" id="PF09723">
    <property type="entry name" value="Zn_ribbon_8"/>
    <property type="match status" value="1"/>
</dbReference>
<evidence type="ECO:0000313" key="4">
    <source>
        <dbReference type="Proteomes" id="UP000013520"/>
    </source>
</evidence>
<reference evidence="3 4" key="1">
    <citation type="submission" date="2012-01" db="EMBL/GenBank/DDBJ databases">
        <title>Complete sequence of Desulfotomaculum gibsoniae DSM 7213.</title>
        <authorList>
            <consortium name="US DOE Joint Genome Institute"/>
            <person name="Lucas S."/>
            <person name="Han J."/>
            <person name="Lapidus A."/>
            <person name="Cheng J.-F."/>
            <person name="Goodwin L."/>
            <person name="Pitluck S."/>
            <person name="Peters L."/>
            <person name="Ovchinnikova G."/>
            <person name="Teshima H."/>
            <person name="Detter J.C."/>
            <person name="Han C."/>
            <person name="Tapia R."/>
            <person name="Land M."/>
            <person name="Hauser L."/>
            <person name="Kyrpides N."/>
            <person name="Ivanova N."/>
            <person name="Pagani I."/>
            <person name="Parshina S."/>
            <person name="Plugge C."/>
            <person name="Muyzer G."/>
            <person name="Kuever J."/>
            <person name="Ivanova A."/>
            <person name="Nazina T."/>
            <person name="Klenk H.-P."/>
            <person name="Brambilla E."/>
            <person name="Spring S."/>
            <person name="Stams A.F."/>
            <person name="Woyke T."/>
        </authorList>
    </citation>
    <scope>NUCLEOTIDE SEQUENCE [LARGE SCALE GENOMIC DNA]</scope>
    <source>
        <strain evidence="3 4">DSM 7213</strain>
    </source>
</reference>